<comment type="caution">
    <text evidence="2">The sequence shown here is derived from an EMBL/GenBank/DDBJ whole genome shotgun (WGS) entry which is preliminary data.</text>
</comment>
<feature type="domain" description="ZSWIM3 N-terminal" evidence="1">
    <location>
        <begin position="1"/>
        <end position="110"/>
    </location>
</feature>
<name>A0AAN7V9K2_9COLE</name>
<protein>
    <recommendedName>
        <fullName evidence="1">ZSWIM3 N-terminal domain-containing protein</fullName>
    </recommendedName>
</protein>
<dbReference type="Proteomes" id="UP001329430">
    <property type="component" value="Chromosome 6"/>
</dbReference>
<evidence type="ECO:0000313" key="3">
    <source>
        <dbReference type="Proteomes" id="UP001329430"/>
    </source>
</evidence>
<dbReference type="AlphaFoldDB" id="A0AAN7V9K2"/>
<dbReference type="PANTHER" id="PTHR47086:SF4">
    <property type="entry name" value="BTB DOMAIN-CONTAINING PROTEIN"/>
    <property type="match status" value="1"/>
</dbReference>
<dbReference type="InterPro" id="IPR048325">
    <property type="entry name" value="ZSWIM3_N"/>
</dbReference>
<keyword evidence="3" id="KW-1185">Reference proteome</keyword>
<organism evidence="2 3">
    <name type="scientific">Pyrocoelia pectoralis</name>
    <dbReference type="NCBI Taxonomy" id="417401"/>
    <lineage>
        <taxon>Eukaryota</taxon>
        <taxon>Metazoa</taxon>
        <taxon>Ecdysozoa</taxon>
        <taxon>Arthropoda</taxon>
        <taxon>Hexapoda</taxon>
        <taxon>Insecta</taxon>
        <taxon>Pterygota</taxon>
        <taxon>Neoptera</taxon>
        <taxon>Endopterygota</taxon>
        <taxon>Coleoptera</taxon>
        <taxon>Polyphaga</taxon>
        <taxon>Elateriformia</taxon>
        <taxon>Elateroidea</taxon>
        <taxon>Lampyridae</taxon>
        <taxon>Lampyrinae</taxon>
        <taxon>Pyrocoelia</taxon>
    </lineage>
</organism>
<dbReference type="InterPro" id="IPR040854">
    <property type="entry name" value="ZSWIM9"/>
</dbReference>
<reference evidence="2 3" key="1">
    <citation type="journal article" date="2024" name="Insects">
        <title>An Improved Chromosome-Level Genome Assembly of the Firefly Pyrocoelia pectoralis.</title>
        <authorList>
            <person name="Fu X."/>
            <person name="Meyer-Rochow V.B."/>
            <person name="Ballantyne L."/>
            <person name="Zhu X."/>
        </authorList>
    </citation>
    <scope>NUCLEOTIDE SEQUENCE [LARGE SCALE GENOMIC DNA]</scope>
    <source>
        <strain evidence="2">XCY_ONT2</strain>
    </source>
</reference>
<dbReference type="Pfam" id="PF21599">
    <property type="entry name" value="ZSWIM3_N"/>
    <property type="match status" value="1"/>
</dbReference>
<dbReference type="EMBL" id="JAVRBK010000006">
    <property type="protein sequence ID" value="KAK5642793.1"/>
    <property type="molecule type" value="Genomic_DNA"/>
</dbReference>
<accession>A0AAN7V9K2</accession>
<proteinExistence type="predicted"/>
<evidence type="ECO:0000259" key="1">
    <source>
        <dbReference type="Pfam" id="PF21599"/>
    </source>
</evidence>
<dbReference type="PANTHER" id="PTHR47086">
    <property type="entry name" value="BTB DOMAIN-CONTAINING PROTEIN"/>
    <property type="match status" value="1"/>
</dbReference>
<gene>
    <name evidence="2" type="ORF">RI129_008960</name>
</gene>
<sequence>MKLGDTFASYEELVAALDSYSKREYVSFWKRDARTISAARKKTERFIDSKLKYYQLKYTCIKGGRNFKPAGKGKKVSSTYKSGCDAHIMLRASMCGTKLQIISIKTEHNHTISKHPPVYYADFNSTLTNRNFLCETFFEVRDRWRYDRRKNLYDRELDMFLQSTTPYRSRRDLFDGDISANHPCS</sequence>
<evidence type="ECO:0000313" key="2">
    <source>
        <dbReference type="EMBL" id="KAK5642793.1"/>
    </source>
</evidence>